<dbReference type="InterPro" id="IPR058660">
    <property type="entry name" value="WHD_DnaB"/>
</dbReference>
<accession>A0A172Q5L2</accession>
<keyword evidence="5" id="KW-0378">Hydrolase</keyword>
<evidence type="ECO:0000256" key="2">
    <source>
        <dbReference type="SAM" id="MobiDB-lite"/>
    </source>
</evidence>
<protein>
    <submittedName>
        <fullName evidence="5">Helicase loader</fullName>
    </submittedName>
</protein>
<proteinExistence type="inferred from homology"/>
<dbReference type="OrthoDB" id="2082007at2"/>
<reference evidence="5 6" key="1">
    <citation type="journal article" date="2016" name="Int. J. Syst. Evol. Microbiol.">
        <title>Streptococcuspantholopis sp. nov., isolated from faeces of the Tibetan antelope (Pantholops hodgsonii).</title>
        <authorList>
            <person name="Bai X."/>
            <person name="Xiong Y."/>
            <person name="Lu S."/>
            <person name="Jin D."/>
            <person name="Lai X."/>
            <person name="Yang J."/>
            <person name="Niu L."/>
            <person name="Hu S."/>
            <person name="Meng X."/>
            <person name="Pu J."/>
            <person name="Ye C."/>
            <person name="Xu J."/>
        </authorList>
    </citation>
    <scope>NUCLEOTIDE SEQUENCE [LARGE SCALE GENOMIC DNA]</scope>
    <source>
        <strain evidence="5 6">TA 26</strain>
    </source>
</reference>
<dbReference type="RefSeq" id="WP_067060234.1">
    <property type="nucleotide sequence ID" value="NZ_CP014699.1"/>
</dbReference>
<dbReference type="AlphaFoldDB" id="A0A172Q5L2"/>
<dbReference type="EMBL" id="CP014699">
    <property type="protein sequence ID" value="AND78736.1"/>
    <property type="molecule type" value="Genomic_DNA"/>
</dbReference>
<feature type="region of interest" description="Disordered" evidence="2">
    <location>
        <begin position="344"/>
        <end position="366"/>
    </location>
</feature>
<dbReference type="GO" id="GO:0004386">
    <property type="term" value="F:helicase activity"/>
    <property type="evidence" value="ECO:0007669"/>
    <property type="project" value="UniProtKB-KW"/>
</dbReference>
<keyword evidence="6" id="KW-1185">Reference proteome</keyword>
<evidence type="ECO:0000259" key="3">
    <source>
        <dbReference type="Pfam" id="PF07261"/>
    </source>
</evidence>
<feature type="domain" description="DnaB/C C-terminal" evidence="3">
    <location>
        <begin position="269"/>
        <end position="331"/>
    </location>
</feature>
<name>A0A172Q5L2_9STRE</name>
<dbReference type="InterPro" id="IPR006343">
    <property type="entry name" value="DnaB/C_C"/>
</dbReference>
<keyword evidence="5" id="KW-0067">ATP-binding</keyword>
<sequence>MKPIDDFFYIKGNAVSYDSLNLIQLYLPIIGQDAMSLYDYLAHFFDEGQKRHKLSEILNHLQFGMKRLEEAASVLEAMELLELYESSGVYYFRLKQPLTRDFFLAHPAYRRLLANRIGDVAVQELALQLPKNARNISKKFSDVFDHLETDKASVQTRPAPRLDLDNFQRLMQRDGLQFKDEKKDIIALYSLAEKYDLNWFALYNLAKETAINHFISPQRMTVKKQQMAKAQRQKQQDEIFSKEEQVILRETKSAEAELFLAKIKKVRRARVTSDEKKILEDLAQMSFLDEVINVMVLYTFSKTKSANLNKAYIMKIANDFSYQRIVSAEEAVLKMRSFSERKTDVKSKQSKAAKTNVPEWSNPDYKNETTAEELEELAEFKKRTLAQLRKDGE</sequence>
<reference evidence="6" key="2">
    <citation type="submission" date="2016-03" db="EMBL/GenBank/DDBJ databases">
        <title>Streptococcus antelopensis sp. nov., isolated from the feces of the Tibetan antelope (Pantholops hodgsonii) in Hoh Xil National Nature Reserve, Qinghai, China.</title>
        <authorList>
            <person name="Bai X."/>
        </authorList>
    </citation>
    <scope>NUCLEOTIDE SEQUENCE [LARGE SCALE GENOMIC DNA]</scope>
    <source>
        <strain evidence="6">TA 26</strain>
    </source>
</reference>
<dbReference type="Proteomes" id="UP000077317">
    <property type="component" value="Chromosome"/>
</dbReference>
<gene>
    <name evidence="5" type="ORF">A0O21_01165</name>
</gene>
<keyword evidence="5" id="KW-0347">Helicase</keyword>
<dbReference type="Pfam" id="PF07261">
    <property type="entry name" value="DnaB_2"/>
    <property type="match status" value="1"/>
</dbReference>
<evidence type="ECO:0000313" key="6">
    <source>
        <dbReference type="Proteomes" id="UP000077317"/>
    </source>
</evidence>
<feature type="domain" description="Replicative helicase loading/DNA remodeling protein DnaB N-terminal winged helix" evidence="4">
    <location>
        <begin position="1"/>
        <end position="226"/>
    </location>
</feature>
<dbReference type="STRING" id="1811193.A0O21_01165"/>
<dbReference type="KEGG" id="spat:A0O21_01165"/>
<dbReference type="Pfam" id="PF25888">
    <property type="entry name" value="WHD_DnaB"/>
    <property type="match status" value="1"/>
</dbReference>
<evidence type="ECO:0000259" key="4">
    <source>
        <dbReference type="Pfam" id="PF25888"/>
    </source>
</evidence>
<evidence type="ECO:0000313" key="5">
    <source>
        <dbReference type="EMBL" id="AND78736.1"/>
    </source>
</evidence>
<keyword evidence="5" id="KW-0547">Nucleotide-binding</keyword>
<evidence type="ECO:0000256" key="1">
    <source>
        <dbReference type="ARBA" id="ARBA00093462"/>
    </source>
</evidence>
<comment type="similarity">
    <text evidence="1">Belongs to the DnaB/DnaD family.</text>
</comment>
<organism evidence="5 6">
    <name type="scientific">Streptococcus pantholopis</name>
    <dbReference type="NCBI Taxonomy" id="1811193"/>
    <lineage>
        <taxon>Bacteria</taxon>
        <taxon>Bacillati</taxon>
        <taxon>Bacillota</taxon>
        <taxon>Bacilli</taxon>
        <taxon>Lactobacillales</taxon>
        <taxon>Streptococcaceae</taxon>
        <taxon>Streptococcus</taxon>
    </lineage>
</organism>